<organism evidence="8 9">
    <name type="scientific">Priapulus caudatus</name>
    <name type="common">Priapulid worm</name>
    <dbReference type="NCBI Taxonomy" id="37621"/>
    <lineage>
        <taxon>Eukaryota</taxon>
        <taxon>Metazoa</taxon>
        <taxon>Ecdysozoa</taxon>
        <taxon>Scalidophora</taxon>
        <taxon>Priapulida</taxon>
        <taxon>Priapulimorpha</taxon>
        <taxon>Priapulimorphida</taxon>
        <taxon>Priapulidae</taxon>
        <taxon>Priapulus</taxon>
    </lineage>
</organism>
<dbReference type="Gene3D" id="1.10.3680.10">
    <property type="entry name" value="TerB-like"/>
    <property type="match status" value="1"/>
</dbReference>
<feature type="region of interest" description="Disordered" evidence="6">
    <location>
        <begin position="659"/>
        <end position="692"/>
    </location>
</feature>
<keyword evidence="8" id="KW-1185">Reference proteome</keyword>
<comment type="subcellular location">
    <subcellularLocation>
        <location evidence="1">Membrane</location>
        <topology evidence="1">Multi-pass membrane protein</topology>
    </subcellularLocation>
</comment>
<feature type="compositionally biased region" description="Basic and acidic residues" evidence="6">
    <location>
        <begin position="679"/>
        <end position="692"/>
    </location>
</feature>
<dbReference type="Proteomes" id="UP000695022">
    <property type="component" value="Unplaced"/>
</dbReference>
<dbReference type="PANTHER" id="PTHR17920">
    <property type="entry name" value="TRANSMEMBRANE AND COILED-COIL DOMAIN-CONTAINING PROTEIN 4 TMCO4"/>
    <property type="match status" value="1"/>
</dbReference>
<dbReference type="RefSeq" id="XP_014667725.1">
    <property type="nucleotide sequence ID" value="XM_014812239.1"/>
</dbReference>
<evidence type="ECO:0000313" key="8">
    <source>
        <dbReference type="Proteomes" id="UP000695022"/>
    </source>
</evidence>
<dbReference type="InterPro" id="IPR029024">
    <property type="entry name" value="TerB-like"/>
</dbReference>
<evidence type="ECO:0000256" key="1">
    <source>
        <dbReference type="ARBA" id="ARBA00004141"/>
    </source>
</evidence>
<name>A0ABM1E6A4_PRICU</name>
<feature type="transmembrane region" description="Helical" evidence="7">
    <location>
        <begin position="182"/>
        <end position="207"/>
    </location>
</feature>
<evidence type="ECO:0000256" key="3">
    <source>
        <dbReference type="ARBA" id="ARBA00022692"/>
    </source>
</evidence>
<keyword evidence="4 7" id="KW-1133">Transmembrane helix</keyword>
<evidence type="ECO:0000256" key="7">
    <source>
        <dbReference type="SAM" id="Phobius"/>
    </source>
</evidence>
<comment type="similarity">
    <text evidence="2">Belongs to the TMCO4 family.</text>
</comment>
<accession>A0ABM1E6A4</accession>
<evidence type="ECO:0000256" key="2">
    <source>
        <dbReference type="ARBA" id="ARBA00009824"/>
    </source>
</evidence>
<dbReference type="InterPro" id="IPR007941">
    <property type="entry name" value="DUF726"/>
</dbReference>
<dbReference type="GeneID" id="106809235"/>
<proteinExistence type="inferred from homology"/>
<protein>
    <submittedName>
        <fullName evidence="9">Transmembrane and coiled-coil domain-containing protein 4-like</fullName>
    </submittedName>
</protein>
<feature type="region of interest" description="Disordered" evidence="6">
    <location>
        <begin position="534"/>
        <end position="575"/>
    </location>
</feature>
<sequence>MAAAAAARDDGDAIELSHVADGLTDAGLFAYGALCAMTLHELFPERWFDDFRADCLAKVVRHLQLPAQIHNAMRHIADGDGGETSDAFVAAVLAEPSVRHLGDGRVVVDDLVRLAVRDGAYDARFRALVRHIAMLLRVAAATLDAVESAVVERLREFSSAAATDEERRERRRRERGRTARRYLAIGLGGLAGGALLGLTGGLAAPLLAAGAGAIVGTAGATALASTAGVAVIGSLFGVAGAGLTGYKMRRRVGAVEEFRFQVLTEGAALHVAVAVSGWLADDATATGATPDAAAADDGMGNAFRAPWSSLLDSTEQYCLCWESQHLARLGSAIDYLVRFGVGVAVQESLRYTILSSVLAAVAWPTSLISLSSLIDNPWSVCLQRSAAVGRQLADVLAEREHGSRPVTLVGFSLGASVIFACLQELERRRGTEGIVDEVVLLGAPAPGDVERWRPLARVVSGRIVNGYCSGDWLLKFLYRTTTTSMKVAGLGPIDWEDRRMHNVNLSDVVNGHRDYIKKLHVVLKAVGVRTADEVDPATPARSRPRRAIGRLAASSTTNDVRGLAPPPVGGAAEKPSRSVEALALELRPRVAAGAGAPACAAASPQSCDSATESCLEAEEAASLTESCLEAEEAASLTESCERLVTTMNGDWFCAAETDGGAIEGESREAASEGEGAGGQERRAREGGDATDG</sequence>
<dbReference type="SUPFAM" id="SSF53474">
    <property type="entry name" value="alpha/beta-Hydrolases"/>
    <property type="match status" value="1"/>
</dbReference>
<dbReference type="Pfam" id="PF05277">
    <property type="entry name" value="DUF726"/>
    <property type="match status" value="1"/>
</dbReference>
<gene>
    <name evidence="9" type="primary">LOC106809235</name>
</gene>
<evidence type="ECO:0000256" key="5">
    <source>
        <dbReference type="ARBA" id="ARBA00023136"/>
    </source>
</evidence>
<feature type="transmembrane region" description="Helical" evidence="7">
    <location>
        <begin position="213"/>
        <end position="241"/>
    </location>
</feature>
<keyword evidence="5 7" id="KW-0472">Membrane</keyword>
<evidence type="ECO:0000256" key="4">
    <source>
        <dbReference type="ARBA" id="ARBA00022989"/>
    </source>
</evidence>
<reference evidence="9" key="1">
    <citation type="submission" date="2025-08" db="UniProtKB">
        <authorList>
            <consortium name="RefSeq"/>
        </authorList>
    </citation>
    <scope>IDENTIFICATION</scope>
</reference>
<evidence type="ECO:0000256" key="6">
    <source>
        <dbReference type="SAM" id="MobiDB-lite"/>
    </source>
</evidence>
<evidence type="ECO:0000313" key="9">
    <source>
        <dbReference type="RefSeq" id="XP_014667725.1"/>
    </source>
</evidence>
<dbReference type="InterPro" id="IPR029058">
    <property type="entry name" value="AB_hydrolase_fold"/>
</dbReference>
<keyword evidence="3 7" id="KW-0812">Transmembrane</keyword>
<dbReference type="Gene3D" id="3.40.50.1820">
    <property type="entry name" value="alpha/beta hydrolase"/>
    <property type="match status" value="1"/>
</dbReference>
<dbReference type="PANTHER" id="PTHR17920:SF3">
    <property type="entry name" value="TRANSMEMBRANE AND COILED-COIL DOMAIN-CONTAINING PROTEIN 4"/>
    <property type="match status" value="1"/>
</dbReference>